<organism evidence="2 3">
    <name type="scientific">Aspergillus keveii</name>
    <dbReference type="NCBI Taxonomy" id="714993"/>
    <lineage>
        <taxon>Eukaryota</taxon>
        <taxon>Fungi</taxon>
        <taxon>Dikarya</taxon>
        <taxon>Ascomycota</taxon>
        <taxon>Pezizomycotina</taxon>
        <taxon>Eurotiomycetes</taxon>
        <taxon>Eurotiomycetidae</taxon>
        <taxon>Eurotiales</taxon>
        <taxon>Aspergillaceae</taxon>
        <taxon>Aspergillus</taxon>
        <taxon>Aspergillus subgen. Nidulantes</taxon>
    </lineage>
</organism>
<evidence type="ECO:0000313" key="2">
    <source>
        <dbReference type="EMBL" id="KAL2783125.1"/>
    </source>
</evidence>
<dbReference type="Proteomes" id="UP001610563">
    <property type="component" value="Unassembled WGS sequence"/>
</dbReference>
<evidence type="ECO:0000313" key="3">
    <source>
        <dbReference type="Proteomes" id="UP001610563"/>
    </source>
</evidence>
<comment type="caution">
    <text evidence="2">The sequence shown here is derived from an EMBL/GenBank/DDBJ whole genome shotgun (WGS) entry which is preliminary data.</text>
</comment>
<protein>
    <submittedName>
        <fullName evidence="2">Uncharacterized protein</fullName>
    </submittedName>
</protein>
<feature type="region of interest" description="Disordered" evidence="1">
    <location>
        <begin position="48"/>
        <end position="118"/>
    </location>
</feature>
<gene>
    <name evidence="2" type="ORF">BJX66DRAFT_319104</name>
</gene>
<name>A0ABR4FIQ4_9EURO</name>
<dbReference type="EMBL" id="JBFTWV010000266">
    <property type="protein sequence ID" value="KAL2783125.1"/>
    <property type="molecule type" value="Genomic_DNA"/>
</dbReference>
<keyword evidence="3" id="KW-1185">Reference proteome</keyword>
<reference evidence="2 3" key="1">
    <citation type="submission" date="2024-07" db="EMBL/GenBank/DDBJ databases">
        <title>Section-level genome sequencing and comparative genomics of Aspergillus sections Usti and Cavernicolus.</title>
        <authorList>
            <consortium name="Lawrence Berkeley National Laboratory"/>
            <person name="Nybo J.L."/>
            <person name="Vesth T.C."/>
            <person name="Theobald S."/>
            <person name="Frisvad J.C."/>
            <person name="Larsen T.O."/>
            <person name="Kjaerboelling I."/>
            <person name="Rothschild-Mancinelli K."/>
            <person name="Lyhne E.K."/>
            <person name="Kogle M.E."/>
            <person name="Barry K."/>
            <person name="Clum A."/>
            <person name="Na H."/>
            <person name="Ledsgaard L."/>
            <person name="Lin J."/>
            <person name="Lipzen A."/>
            <person name="Kuo A."/>
            <person name="Riley R."/>
            <person name="Mondo S."/>
            <person name="Labutti K."/>
            <person name="Haridas S."/>
            <person name="Pangalinan J."/>
            <person name="Salamov A.A."/>
            <person name="Simmons B.A."/>
            <person name="Magnuson J.K."/>
            <person name="Chen J."/>
            <person name="Drula E."/>
            <person name="Henrissat B."/>
            <person name="Wiebenga A."/>
            <person name="Lubbers R.J."/>
            <person name="Gomes A.C."/>
            <person name="Makela M.R."/>
            <person name="Stajich J."/>
            <person name="Grigoriev I.V."/>
            <person name="Mortensen U.H."/>
            <person name="De Vries R.P."/>
            <person name="Baker S.E."/>
            <person name="Andersen M.R."/>
        </authorList>
    </citation>
    <scope>NUCLEOTIDE SEQUENCE [LARGE SCALE GENOMIC DNA]</scope>
    <source>
        <strain evidence="2 3">CBS 209.92</strain>
    </source>
</reference>
<proteinExistence type="predicted"/>
<evidence type="ECO:0000256" key="1">
    <source>
        <dbReference type="SAM" id="MobiDB-lite"/>
    </source>
</evidence>
<accession>A0ABR4FIQ4</accession>
<sequence length="118" mass="13125">MSSLGPMPLSRMARRRSVSLDKMYWPSLMGNCPLAVLRLLSWLLSTPTSAEEEAPRPHSSPSLRQRHPAPIPLSRRQSSQFRIQLPTGLPSSILRPPSMLRSTTQRGLGPLSLRLSTT</sequence>